<organism evidence="6 7">
    <name type="scientific">Coniochaeta hoffmannii</name>
    <dbReference type="NCBI Taxonomy" id="91930"/>
    <lineage>
        <taxon>Eukaryota</taxon>
        <taxon>Fungi</taxon>
        <taxon>Dikarya</taxon>
        <taxon>Ascomycota</taxon>
        <taxon>Pezizomycotina</taxon>
        <taxon>Sordariomycetes</taxon>
        <taxon>Sordariomycetidae</taxon>
        <taxon>Coniochaetales</taxon>
        <taxon>Coniochaetaceae</taxon>
        <taxon>Coniochaeta</taxon>
    </lineage>
</organism>
<dbReference type="SUPFAM" id="SSF53474">
    <property type="entry name" value="alpha/beta-Hydrolases"/>
    <property type="match status" value="1"/>
</dbReference>
<evidence type="ECO:0000313" key="6">
    <source>
        <dbReference type="EMBL" id="KAJ9155942.1"/>
    </source>
</evidence>
<reference evidence="6" key="1">
    <citation type="submission" date="2022-07" db="EMBL/GenBank/DDBJ databases">
        <title>Fungi with potential for degradation of polypropylene.</title>
        <authorList>
            <person name="Gostincar C."/>
        </authorList>
    </citation>
    <scope>NUCLEOTIDE SEQUENCE</scope>
    <source>
        <strain evidence="6">EXF-13287</strain>
    </source>
</reference>
<keyword evidence="7" id="KW-1185">Reference proteome</keyword>
<dbReference type="InterPro" id="IPR001563">
    <property type="entry name" value="Peptidase_S10"/>
</dbReference>
<dbReference type="GO" id="GO:0004185">
    <property type="term" value="F:serine-type carboxypeptidase activity"/>
    <property type="evidence" value="ECO:0007669"/>
    <property type="project" value="InterPro"/>
</dbReference>
<sequence length="448" mass="49784">MYDHRRLKTRDPVRSPSDKQAIARPVLGWVTTGESLVLYILLMRVLDFAIGLATISRVNAAVRYKSANICETTAGVNTYSGYVDLDDHSHLFFWFFEARQSPETAPITLWLNGGPGTDSLLGLFTEVGPCTVNPDLTTSLNPFSWSEKSNLLSLSQPVGVGFSYGPNAAAIDTSELAAETTEDTMVQYPNFTTGNTYGIQPLDDQVVSYMKFALSMDNGCRDQIYRCRQVYKSDEARDNVEGPYYEYSGRNMYDIRKSSQETAYTDFFVKYLNLSSTQEMLGVDFPIQYEPSSNEVYSAFQQSGDYVYPGYLEDLGFLLDQGMRVVLSYGDADYIGNWFGGEAVSLAVDYSQAPFFHSSSYVRLTVDDVDHGIVREYGNFSFAVVYDAGHMVPIDKPNVALEIFRRSIFGFDIATGTNVISNETAVPFIPDEPVTSSTLDEPLGSGTP</sequence>
<evidence type="ECO:0000256" key="5">
    <source>
        <dbReference type="ARBA" id="ARBA00023180"/>
    </source>
</evidence>
<dbReference type="PANTHER" id="PTHR11802:SF131">
    <property type="entry name" value="CARBOXYPEPTIDASE"/>
    <property type="match status" value="1"/>
</dbReference>
<dbReference type="PRINTS" id="PR00724">
    <property type="entry name" value="CRBOXYPTASEC"/>
</dbReference>
<dbReference type="PROSITE" id="PS00560">
    <property type="entry name" value="CARBOXYPEPT_SER_HIS"/>
    <property type="match status" value="1"/>
</dbReference>
<protein>
    <submittedName>
        <fullName evidence="6">Carboxypeptidase</fullName>
    </submittedName>
</protein>
<dbReference type="Pfam" id="PF00450">
    <property type="entry name" value="Peptidase_S10"/>
    <property type="match status" value="2"/>
</dbReference>
<gene>
    <name evidence="6" type="ORF">NKR19_g4315</name>
</gene>
<keyword evidence="3" id="KW-0645">Protease</keyword>
<dbReference type="AlphaFoldDB" id="A0AA38RSP0"/>
<dbReference type="Gene3D" id="3.40.50.1820">
    <property type="entry name" value="alpha/beta hydrolase"/>
    <property type="match status" value="2"/>
</dbReference>
<evidence type="ECO:0000313" key="7">
    <source>
        <dbReference type="Proteomes" id="UP001174691"/>
    </source>
</evidence>
<keyword evidence="4" id="KW-0378">Hydrolase</keyword>
<dbReference type="EMBL" id="JANBVN010000053">
    <property type="protein sequence ID" value="KAJ9155942.1"/>
    <property type="molecule type" value="Genomic_DNA"/>
</dbReference>
<dbReference type="GO" id="GO:0000324">
    <property type="term" value="C:fungal-type vacuole"/>
    <property type="evidence" value="ECO:0007669"/>
    <property type="project" value="TreeGrafter"/>
</dbReference>
<dbReference type="PANTHER" id="PTHR11802">
    <property type="entry name" value="SERINE PROTEASE FAMILY S10 SERINE CARBOXYPEPTIDASE"/>
    <property type="match status" value="1"/>
</dbReference>
<comment type="similarity">
    <text evidence="1">Belongs to the peptidase S10 family.</text>
</comment>
<evidence type="ECO:0000256" key="2">
    <source>
        <dbReference type="ARBA" id="ARBA00022645"/>
    </source>
</evidence>
<keyword evidence="5" id="KW-0325">Glycoprotein</keyword>
<dbReference type="InterPro" id="IPR029058">
    <property type="entry name" value="AB_hydrolase_fold"/>
</dbReference>
<dbReference type="Proteomes" id="UP001174691">
    <property type="component" value="Unassembled WGS sequence"/>
</dbReference>
<dbReference type="Gene3D" id="1.10.287.410">
    <property type="match status" value="1"/>
</dbReference>
<name>A0AA38RSP0_9PEZI</name>
<dbReference type="GO" id="GO:0006508">
    <property type="term" value="P:proteolysis"/>
    <property type="evidence" value="ECO:0007669"/>
    <property type="project" value="UniProtKB-KW"/>
</dbReference>
<comment type="caution">
    <text evidence="6">The sequence shown here is derived from an EMBL/GenBank/DDBJ whole genome shotgun (WGS) entry which is preliminary data.</text>
</comment>
<proteinExistence type="inferred from homology"/>
<dbReference type="InterPro" id="IPR033124">
    <property type="entry name" value="Ser_caboxypep_his_AS"/>
</dbReference>
<evidence type="ECO:0000256" key="3">
    <source>
        <dbReference type="ARBA" id="ARBA00022670"/>
    </source>
</evidence>
<accession>A0AA38RSP0</accession>
<evidence type="ECO:0000256" key="4">
    <source>
        <dbReference type="ARBA" id="ARBA00022801"/>
    </source>
</evidence>
<keyword evidence="2 6" id="KW-0121">Carboxypeptidase</keyword>
<evidence type="ECO:0000256" key="1">
    <source>
        <dbReference type="ARBA" id="ARBA00009431"/>
    </source>
</evidence>